<evidence type="ECO:0000313" key="1">
    <source>
        <dbReference type="EMBL" id="KAH7325600.1"/>
    </source>
</evidence>
<keyword evidence="2" id="KW-1185">Reference proteome</keyword>
<organism evidence="1 2">
    <name type="scientific">Stachybotrys elegans</name>
    <dbReference type="NCBI Taxonomy" id="80388"/>
    <lineage>
        <taxon>Eukaryota</taxon>
        <taxon>Fungi</taxon>
        <taxon>Dikarya</taxon>
        <taxon>Ascomycota</taxon>
        <taxon>Pezizomycotina</taxon>
        <taxon>Sordariomycetes</taxon>
        <taxon>Hypocreomycetidae</taxon>
        <taxon>Hypocreales</taxon>
        <taxon>Stachybotryaceae</taxon>
        <taxon>Stachybotrys</taxon>
    </lineage>
</organism>
<dbReference type="AlphaFoldDB" id="A0A8K0T332"/>
<proteinExistence type="predicted"/>
<gene>
    <name evidence="1" type="ORF">B0I35DRAFT_404969</name>
</gene>
<comment type="caution">
    <text evidence="1">The sequence shown here is derived from an EMBL/GenBank/DDBJ whole genome shotgun (WGS) entry which is preliminary data.</text>
</comment>
<reference evidence="1" key="1">
    <citation type="journal article" date="2021" name="Nat. Commun.">
        <title>Genetic determinants of endophytism in the Arabidopsis root mycobiome.</title>
        <authorList>
            <person name="Mesny F."/>
            <person name="Miyauchi S."/>
            <person name="Thiergart T."/>
            <person name="Pickel B."/>
            <person name="Atanasova L."/>
            <person name="Karlsson M."/>
            <person name="Huettel B."/>
            <person name="Barry K.W."/>
            <person name="Haridas S."/>
            <person name="Chen C."/>
            <person name="Bauer D."/>
            <person name="Andreopoulos W."/>
            <person name="Pangilinan J."/>
            <person name="LaButti K."/>
            <person name="Riley R."/>
            <person name="Lipzen A."/>
            <person name="Clum A."/>
            <person name="Drula E."/>
            <person name="Henrissat B."/>
            <person name="Kohler A."/>
            <person name="Grigoriev I.V."/>
            <person name="Martin F.M."/>
            <person name="Hacquard S."/>
        </authorList>
    </citation>
    <scope>NUCLEOTIDE SEQUENCE</scope>
    <source>
        <strain evidence="1">MPI-CAGE-CH-0235</strain>
    </source>
</reference>
<accession>A0A8K0T332</accession>
<dbReference type="EMBL" id="JAGPNK010000002">
    <property type="protein sequence ID" value="KAH7325600.1"/>
    <property type="molecule type" value="Genomic_DNA"/>
</dbReference>
<name>A0A8K0T332_9HYPO</name>
<evidence type="ECO:0000313" key="2">
    <source>
        <dbReference type="Proteomes" id="UP000813444"/>
    </source>
</evidence>
<sequence length="124" mass="14492">MGFRYPGVEYACAANIFRVTRSLLSPLGLLKSATCPAVDRRPSSVAKATTIEKCIEFALKGRWRYTGVEYAGEYFVEYHSGREVWQLRRLRYAMRRKQVYEDKPSYDPTRDQLIYSLWAYMDAL</sequence>
<protein>
    <submittedName>
        <fullName evidence="1">Uncharacterized protein</fullName>
    </submittedName>
</protein>
<dbReference type="Proteomes" id="UP000813444">
    <property type="component" value="Unassembled WGS sequence"/>
</dbReference>